<sequence length="135" mass="14499">MKIVKLKFLSFLLVLGLLAACSLDAPEQSCNFTAQMSTTGVTGPDTAVVNEPITLQVSFVIANSCGVFSNFHETNGYPKSIVARVNYIGCDCGTTSTTGTQPYVFKSEQPGEYILRFLTEDTSAPIEKTITVTAD</sequence>
<accession>A0ABW8YUJ6</accession>
<evidence type="ECO:0000313" key="2">
    <source>
        <dbReference type="EMBL" id="MFL9843928.1"/>
    </source>
</evidence>
<keyword evidence="3" id="KW-1185">Reference proteome</keyword>
<feature type="signal peptide" evidence="1">
    <location>
        <begin position="1"/>
        <end position="19"/>
    </location>
</feature>
<evidence type="ECO:0000313" key="3">
    <source>
        <dbReference type="Proteomes" id="UP001629156"/>
    </source>
</evidence>
<comment type="caution">
    <text evidence="2">The sequence shown here is derived from an EMBL/GenBank/DDBJ whole genome shotgun (WGS) entry which is preliminary data.</text>
</comment>
<dbReference type="PROSITE" id="PS51257">
    <property type="entry name" value="PROKAR_LIPOPROTEIN"/>
    <property type="match status" value="1"/>
</dbReference>
<dbReference type="Proteomes" id="UP001629156">
    <property type="component" value="Unassembled WGS sequence"/>
</dbReference>
<gene>
    <name evidence="2" type="ORF">ABS766_05795</name>
</gene>
<protein>
    <recommendedName>
        <fullName evidence="4">Lipoprotein</fullName>
    </recommendedName>
</protein>
<proteinExistence type="predicted"/>
<dbReference type="EMBL" id="JBELPZ010000004">
    <property type="protein sequence ID" value="MFL9843928.1"/>
    <property type="molecule type" value="Genomic_DNA"/>
</dbReference>
<reference evidence="2 3" key="1">
    <citation type="submission" date="2024-06" db="EMBL/GenBank/DDBJ databases">
        <authorList>
            <person name="Kaempfer P."/>
            <person name="Viver T."/>
        </authorList>
    </citation>
    <scope>NUCLEOTIDE SEQUENCE [LARGE SCALE GENOMIC DNA]</scope>
    <source>
        <strain evidence="2 3">ST-119</strain>
    </source>
</reference>
<keyword evidence="1" id="KW-0732">Signal</keyword>
<organism evidence="2 3">
    <name type="scientific">Flavobacterium rhizosphaerae</name>
    <dbReference type="NCBI Taxonomy" id="3163298"/>
    <lineage>
        <taxon>Bacteria</taxon>
        <taxon>Pseudomonadati</taxon>
        <taxon>Bacteroidota</taxon>
        <taxon>Flavobacteriia</taxon>
        <taxon>Flavobacteriales</taxon>
        <taxon>Flavobacteriaceae</taxon>
        <taxon>Flavobacterium</taxon>
    </lineage>
</organism>
<evidence type="ECO:0008006" key="4">
    <source>
        <dbReference type="Google" id="ProtNLM"/>
    </source>
</evidence>
<dbReference type="RefSeq" id="WP_408084180.1">
    <property type="nucleotide sequence ID" value="NZ_JBELPZ010000004.1"/>
</dbReference>
<feature type="chain" id="PRO_5046284269" description="Lipoprotein" evidence="1">
    <location>
        <begin position="20"/>
        <end position="135"/>
    </location>
</feature>
<evidence type="ECO:0000256" key="1">
    <source>
        <dbReference type="SAM" id="SignalP"/>
    </source>
</evidence>
<name>A0ABW8YUJ6_9FLAO</name>